<dbReference type="PANTHER" id="PTHR33710">
    <property type="entry name" value="BNAC02G09200D PROTEIN"/>
    <property type="match status" value="1"/>
</dbReference>
<dbReference type="Proteomes" id="UP000554482">
    <property type="component" value="Unassembled WGS sequence"/>
</dbReference>
<keyword evidence="2" id="KW-0548">Nucleotidyltransferase</keyword>
<sequence length="311" mass="35684">MASAQMIHCEVDILPLAKSFHVTVVYASNSKQERKTLWNDLCRLQSSINGPWTILGDFNCVLASTERYGCEPVHPHDIEEFVDCVNTLGLVDLQYSGAFFTWNKTEGNIRKGSKIDRCLVDVNWSTVFPATVVEFMNPILSDHSPILLSWITEHKSPIPFRFSNAWPLHSSFKETVRAYWQVPVQGNPICVLTLKLKNLKYALKEWAKIHFANLSESVVTARDKLAEVQGKLDVHPQDVHLILEEKELRKQYSDLLNMEFEELKHKSHCTWMVKADKCTAFFHSILKERRSSNKIWAINDINGAKITEAKE</sequence>
<dbReference type="Pfam" id="PF03372">
    <property type="entry name" value="Exo_endo_phos"/>
    <property type="match status" value="1"/>
</dbReference>
<reference evidence="2 3" key="1">
    <citation type="submission" date="2020-06" db="EMBL/GenBank/DDBJ databases">
        <title>Transcriptomic and genomic resources for Thalictrum thalictroides and T. hernandezii: Facilitating candidate gene discovery in an emerging model plant lineage.</title>
        <authorList>
            <person name="Arias T."/>
            <person name="Riano-Pachon D.M."/>
            <person name="Di Stilio V.S."/>
        </authorList>
    </citation>
    <scope>NUCLEOTIDE SEQUENCE [LARGE SCALE GENOMIC DNA]</scope>
    <source>
        <strain evidence="3">cv. WT478/WT964</strain>
        <tissue evidence="2">Leaves</tissue>
    </source>
</reference>
<keyword evidence="2" id="KW-0808">Transferase</keyword>
<accession>A0A7J6XAZ9</accession>
<dbReference type="InterPro" id="IPR005135">
    <property type="entry name" value="Endo/exonuclease/phosphatase"/>
</dbReference>
<dbReference type="AlphaFoldDB" id="A0A7J6XAZ9"/>
<organism evidence="2 3">
    <name type="scientific">Thalictrum thalictroides</name>
    <name type="common">Rue-anemone</name>
    <name type="synonym">Anemone thalictroides</name>
    <dbReference type="NCBI Taxonomy" id="46969"/>
    <lineage>
        <taxon>Eukaryota</taxon>
        <taxon>Viridiplantae</taxon>
        <taxon>Streptophyta</taxon>
        <taxon>Embryophyta</taxon>
        <taxon>Tracheophyta</taxon>
        <taxon>Spermatophyta</taxon>
        <taxon>Magnoliopsida</taxon>
        <taxon>Ranunculales</taxon>
        <taxon>Ranunculaceae</taxon>
        <taxon>Thalictroideae</taxon>
        <taxon>Thalictrum</taxon>
    </lineage>
</organism>
<dbReference type="OrthoDB" id="1932741at2759"/>
<feature type="non-terminal residue" evidence="2">
    <location>
        <position position="311"/>
    </location>
</feature>
<keyword evidence="2" id="KW-0695">RNA-directed DNA polymerase</keyword>
<keyword evidence="3" id="KW-1185">Reference proteome</keyword>
<dbReference type="SUPFAM" id="SSF56219">
    <property type="entry name" value="DNase I-like"/>
    <property type="match status" value="1"/>
</dbReference>
<dbReference type="EMBL" id="JABWDY010003182">
    <property type="protein sequence ID" value="KAF5206108.1"/>
    <property type="molecule type" value="Genomic_DNA"/>
</dbReference>
<feature type="domain" description="Endonuclease/exonuclease/phosphatase" evidence="1">
    <location>
        <begin position="22"/>
        <end position="143"/>
    </location>
</feature>
<comment type="caution">
    <text evidence="2">The sequence shown here is derived from an EMBL/GenBank/DDBJ whole genome shotgun (WGS) entry which is preliminary data.</text>
</comment>
<dbReference type="GO" id="GO:0003964">
    <property type="term" value="F:RNA-directed DNA polymerase activity"/>
    <property type="evidence" value="ECO:0007669"/>
    <property type="project" value="UniProtKB-KW"/>
</dbReference>
<evidence type="ECO:0000259" key="1">
    <source>
        <dbReference type="Pfam" id="PF03372"/>
    </source>
</evidence>
<proteinExistence type="predicted"/>
<dbReference type="PANTHER" id="PTHR33710:SF64">
    <property type="entry name" value="ENDONUCLEASE_EXONUCLEASE_PHOSPHATASE DOMAIN-CONTAINING PROTEIN"/>
    <property type="match status" value="1"/>
</dbReference>
<protein>
    <submittedName>
        <fullName evidence="2">Reverse transcriptase</fullName>
    </submittedName>
</protein>
<dbReference type="Gene3D" id="3.60.10.10">
    <property type="entry name" value="Endonuclease/exonuclease/phosphatase"/>
    <property type="match status" value="1"/>
</dbReference>
<name>A0A7J6XAZ9_THATH</name>
<gene>
    <name evidence="2" type="ORF">FRX31_004306</name>
</gene>
<dbReference type="InterPro" id="IPR036691">
    <property type="entry name" value="Endo/exonu/phosph_ase_sf"/>
</dbReference>
<evidence type="ECO:0000313" key="3">
    <source>
        <dbReference type="Proteomes" id="UP000554482"/>
    </source>
</evidence>
<evidence type="ECO:0000313" key="2">
    <source>
        <dbReference type="EMBL" id="KAF5206108.1"/>
    </source>
</evidence>